<dbReference type="AlphaFoldDB" id="A0A0C1EBJ2"/>
<dbReference type="Proteomes" id="UP000031307">
    <property type="component" value="Unassembled WGS sequence"/>
</dbReference>
<dbReference type="EMBL" id="JSAM01000076">
    <property type="protein sequence ID" value="KIA77423.1"/>
    <property type="molecule type" value="Genomic_DNA"/>
</dbReference>
<accession>A0A0C1EBJ2</accession>
<reference evidence="1 2" key="1">
    <citation type="journal article" date="2014" name="Mol. Biol. Evol.">
        <title>Massive expansion of Ubiquitination-related gene families within the Chlamydiae.</title>
        <authorList>
            <person name="Domman D."/>
            <person name="Collingro A."/>
            <person name="Lagkouvardos I."/>
            <person name="Gehre L."/>
            <person name="Weinmaier T."/>
            <person name="Rattei T."/>
            <person name="Subtil A."/>
            <person name="Horn M."/>
        </authorList>
    </citation>
    <scope>NUCLEOTIDE SEQUENCE [LARGE SCALE GENOMIC DNA]</scope>
    <source>
        <strain evidence="1 2">OEW1</strain>
    </source>
</reference>
<dbReference type="InterPro" id="IPR011250">
    <property type="entry name" value="OMP/PagP_B-barrel"/>
</dbReference>
<dbReference type="SUPFAM" id="SSF56925">
    <property type="entry name" value="OMPA-like"/>
    <property type="match status" value="1"/>
</dbReference>
<evidence type="ECO:0000313" key="2">
    <source>
        <dbReference type="Proteomes" id="UP000031307"/>
    </source>
</evidence>
<sequence>MRIVIFLIAICLPLLELSAFDLKCGWEPEVRAAAFYPSSKKFRKIYHEWDADYQIEISKSICYGFSGWVNGSWLTERGRSKGDIKNSSRISIVPISFGAKYSYQFASCWKAYAGVGACYTFLRMKDHSPFVDNHLHKQSWGGVAKTGIQFYWKCLFFDLFADYLYQPFHFSNTSKVKRDNVNVGGYKLGLGIGFRL</sequence>
<evidence type="ECO:0000313" key="1">
    <source>
        <dbReference type="EMBL" id="KIA77423.1"/>
    </source>
</evidence>
<organism evidence="1 2">
    <name type="scientific">Parachlamydia acanthamoebae</name>
    <dbReference type="NCBI Taxonomy" id="83552"/>
    <lineage>
        <taxon>Bacteria</taxon>
        <taxon>Pseudomonadati</taxon>
        <taxon>Chlamydiota</taxon>
        <taxon>Chlamydiia</taxon>
        <taxon>Parachlamydiales</taxon>
        <taxon>Parachlamydiaceae</taxon>
        <taxon>Parachlamydia</taxon>
    </lineage>
</organism>
<gene>
    <name evidence="1" type="ORF">DB43_GG00020</name>
</gene>
<name>A0A0C1EBJ2_9BACT</name>
<dbReference type="PATRIC" id="fig|83552.4.peg.1385"/>
<comment type="caution">
    <text evidence="1">The sequence shown here is derived from an EMBL/GenBank/DDBJ whole genome shotgun (WGS) entry which is preliminary data.</text>
</comment>
<protein>
    <recommendedName>
        <fullName evidence="3">Outer membrane protein beta-barrel domain-containing protein</fullName>
    </recommendedName>
</protein>
<dbReference type="OMA" id="FVHETSK"/>
<dbReference type="RefSeq" id="WP_013925241.1">
    <property type="nucleotide sequence ID" value="NZ_BAWW01000008.1"/>
</dbReference>
<proteinExistence type="predicted"/>
<evidence type="ECO:0008006" key="3">
    <source>
        <dbReference type="Google" id="ProtNLM"/>
    </source>
</evidence>
<dbReference type="Gene3D" id="2.40.160.20">
    <property type="match status" value="1"/>
</dbReference>